<evidence type="ECO:0000256" key="8">
    <source>
        <dbReference type="ARBA" id="ARBA00023295"/>
    </source>
</evidence>
<dbReference type="EMBL" id="WEZQ01000006">
    <property type="protein sequence ID" value="MYV17031.1"/>
    <property type="molecule type" value="Genomic_DNA"/>
</dbReference>
<dbReference type="PANTHER" id="PTHR43576:SF3">
    <property type="entry name" value="ALPHA-L-ARABINOFURANOSIDASE C"/>
    <property type="match status" value="1"/>
</dbReference>
<feature type="domain" description="Alpha-L-arabinofuranosidase C-terminal" evidence="9">
    <location>
        <begin position="294"/>
        <end position="492"/>
    </location>
</feature>
<comment type="subunit">
    <text evidence="4">Homohexamer; trimer of dimers.</text>
</comment>
<dbReference type="RefSeq" id="WP_161003463.1">
    <property type="nucleotide sequence ID" value="NZ_WEZQ01000006.1"/>
</dbReference>
<gene>
    <name evidence="10" type="ORF">GB993_05890</name>
</gene>
<reference evidence="10 11" key="1">
    <citation type="journal article" date="2019" name="Appl. Environ. Microbiol.">
        <title>Genetic determinants of hydroxycinnamic acid metabolism in heterofermentative lactobacilli.</title>
        <authorList>
            <person name="Gaur G."/>
            <person name="Oh J.H."/>
            <person name="Filannino P."/>
            <person name="Gobbetti M."/>
            <person name="van Pijkeren J.P."/>
            <person name="Ganzle M.G."/>
        </authorList>
    </citation>
    <scope>NUCLEOTIDE SEQUENCE [LARGE SCALE GENOMIC DNA]</scope>
    <source>
        <strain evidence="10 11">C5</strain>
    </source>
</reference>
<comment type="caution">
    <text evidence="10">The sequence shown here is derived from an EMBL/GenBank/DDBJ whole genome shotgun (WGS) entry which is preliminary data.</text>
</comment>
<organism evidence="10 11">
    <name type="scientific">Furfurilactobacillus milii</name>
    <dbReference type="NCBI Taxonomy" id="2888272"/>
    <lineage>
        <taxon>Bacteria</taxon>
        <taxon>Bacillati</taxon>
        <taxon>Bacillota</taxon>
        <taxon>Bacilli</taxon>
        <taxon>Lactobacillales</taxon>
        <taxon>Lactobacillaceae</taxon>
        <taxon>Furfurilactobacillus</taxon>
    </lineage>
</organism>
<comment type="similarity">
    <text evidence="3">Belongs to the glycosyl hydrolase 51 family.</text>
</comment>
<proteinExistence type="inferred from homology"/>
<dbReference type="Pfam" id="PF22848">
    <property type="entry name" value="ASD1_dom"/>
    <property type="match status" value="1"/>
</dbReference>
<evidence type="ECO:0000313" key="11">
    <source>
        <dbReference type="Proteomes" id="UP000449209"/>
    </source>
</evidence>
<sequence>MKAIINTAANNAISKIDDRIYGSFIEQLGRAVYTGIYQPDHPEADEEGFRKDVIKAVKSLHIPLIRYPGGNFLSQYKWEDGIGPKDQRPTRLDIAWRELETNQFGLHEFMHWSKKVGAVPNMAVNLGTRGIQEAADLVEYCNFPGGTELSDLRAKNGDSKPFAIKTWCLGNEMDGPWEIGTKTASEYAHLANETAKAMKQVDDSIELVACGSSSLDNPTFGTWEETVLDECYDNVDYLSLHRYYGYYGDDDPTELDNFLAKNEDLDQFISGVIAMCDAVQARKRSNKQINLSFDEWNVWYHSNNADTKIKPWQVGPHLLEDVYNFEDALLVGSLLMTLLKHADRVKIACLAQLVNVIAPIMTNTDGGVWLQSIYYPFMQMATYGHGVVLNSGVEVPTYNSRQFKNVPLMDSVTIYNKEANELIVFAENKNQHENADLSINPTGFDIDHIIEATQFYGYDVKADNRDGKMAIQPLASVELTDENISAKLEPLSWNMIRMAVK</sequence>
<evidence type="ECO:0000256" key="6">
    <source>
        <dbReference type="ARBA" id="ARBA00022801"/>
    </source>
</evidence>
<dbReference type="OrthoDB" id="9758333at2"/>
<accession>A0A6N9I217</accession>
<dbReference type="InterPro" id="IPR013780">
    <property type="entry name" value="Glyco_hydro_b"/>
</dbReference>
<dbReference type="InterPro" id="IPR017853">
    <property type="entry name" value="GH"/>
</dbReference>
<dbReference type="EC" id="3.2.1.55" evidence="5"/>
<evidence type="ECO:0000256" key="7">
    <source>
        <dbReference type="ARBA" id="ARBA00023277"/>
    </source>
</evidence>
<dbReference type="SMART" id="SM00813">
    <property type="entry name" value="Alpha-L-AF_C"/>
    <property type="match status" value="1"/>
</dbReference>
<evidence type="ECO:0000256" key="4">
    <source>
        <dbReference type="ARBA" id="ARBA00011165"/>
    </source>
</evidence>
<dbReference type="Gene3D" id="2.60.40.1180">
    <property type="entry name" value="Golgi alpha-mannosidase II"/>
    <property type="match status" value="1"/>
</dbReference>
<comment type="catalytic activity">
    <reaction evidence="1">
        <text>Hydrolysis of terminal non-reducing alpha-L-arabinofuranoside residues in alpha-L-arabinosides.</text>
        <dbReference type="EC" id="3.2.1.55"/>
    </reaction>
</comment>
<dbReference type="PANTHER" id="PTHR43576">
    <property type="entry name" value="ALPHA-L-ARABINOFURANOSIDASE C-RELATED"/>
    <property type="match status" value="1"/>
</dbReference>
<dbReference type="AlphaFoldDB" id="A0A6N9I217"/>
<comment type="pathway">
    <text evidence="2">Glycan metabolism.</text>
</comment>
<evidence type="ECO:0000259" key="9">
    <source>
        <dbReference type="SMART" id="SM00813"/>
    </source>
</evidence>
<evidence type="ECO:0000256" key="1">
    <source>
        <dbReference type="ARBA" id="ARBA00001462"/>
    </source>
</evidence>
<evidence type="ECO:0000256" key="3">
    <source>
        <dbReference type="ARBA" id="ARBA00007186"/>
    </source>
</evidence>
<dbReference type="InterPro" id="IPR010720">
    <property type="entry name" value="Alpha-L-AF_C"/>
</dbReference>
<evidence type="ECO:0000313" key="10">
    <source>
        <dbReference type="EMBL" id="MYV17031.1"/>
    </source>
</evidence>
<evidence type="ECO:0000256" key="5">
    <source>
        <dbReference type="ARBA" id="ARBA00012670"/>
    </source>
</evidence>
<dbReference type="GO" id="GO:0046373">
    <property type="term" value="P:L-arabinose metabolic process"/>
    <property type="evidence" value="ECO:0007669"/>
    <property type="project" value="InterPro"/>
</dbReference>
<dbReference type="SUPFAM" id="SSF51011">
    <property type="entry name" value="Glycosyl hydrolase domain"/>
    <property type="match status" value="1"/>
</dbReference>
<evidence type="ECO:0000256" key="2">
    <source>
        <dbReference type="ARBA" id="ARBA00004881"/>
    </source>
</evidence>
<dbReference type="Proteomes" id="UP000449209">
    <property type="component" value="Unassembled WGS sequence"/>
</dbReference>
<keyword evidence="8" id="KW-0326">Glycosidase</keyword>
<name>A0A6N9I217_9LACO</name>
<dbReference type="SUPFAM" id="SSF51445">
    <property type="entry name" value="(Trans)glycosidases"/>
    <property type="match status" value="1"/>
</dbReference>
<keyword evidence="6" id="KW-0378">Hydrolase</keyword>
<dbReference type="GO" id="GO:0000272">
    <property type="term" value="P:polysaccharide catabolic process"/>
    <property type="evidence" value="ECO:0007669"/>
    <property type="project" value="TreeGrafter"/>
</dbReference>
<dbReference type="InterPro" id="IPR055235">
    <property type="entry name" value="ASD1_cat"/>
</dbReference>
<protein>
    <recommendedName>
        <fullName evidence="5">non-reducing end alpha-L-arabinofuranosidase</fullName>
        <ecNumber evidence="5">3.2.1.55</ecNumber>
    </recommendedName>
</protein>
<dbReference type="Pfam" id="PF06964">
    <property type="entry name" value="Alpha-L-AF_C"/>
    <property type="match status" value="1"/>
</dbReference>
<keyword evidence="7" id="KW-0119">Carbohydrate metabolism</keyword>
<dbReference type="GO" id="GO:0046556">
    <property type="term" value="F:alpha-L-arabinofuranosidase activity"/>
    <property type="evidence" value="ECO:0007669"/>
    <property type="project" value="UniProtKB-EC"/>
</dbReference>
<dbReference type="Gene3D" id="3.20.20.80">
    <property type="entry name" value="Glycosidases"/>
    <property type="match status" value="1"/>
</dbReference>